<keyword evidence="9" id="KW-1185">Reference proteome</keyword>
<dbReference type="Proteomes" id="UP001222325">
    <property type="component" value="Unassembled WGS sequence"/>
</dbReference>
<dbReference type="GO" id="GO:0006364">
    <property type="term" value="P:rRNA processing"/>
    <property type="evidence" value="ECO:0007669"/>
    <property type="project" value="InterPro"/>
</dbReference>
<evidence type="ECO:0000256" key="2">
    <source>
        <dbReference type="ARBA" id="ARBA00009087"/>
    </source>
</evidence>
<evidence type="ECO:0000313" key="8">
    <source>
        <dbReference type="EMBL" id="KAJ7103583.1"/>
    </source>
</evidence>
<evidence type="ECO:0000256" key="5">
    <source>
        <dbReference type="SAM" id="MobiDB-lite"/>
    </source>
</evidence>
<feature type="domain" description="ESF1 RRM" evidence="7">
    <location>
        <begin position="154"/>
        <end position="332"/>
    </location>
</feature>
<feature type="region of interest" description="Disordered" evidence="5">
    <location>
        <begin position="1"/>
        <end position="22"/>
    </location>
</feature>
<dbReference type="InterPro" id="IPR039754">
    <property type="entry name" value="Esf1"/>
</dbReference>
<dbReference type="PANTHER" id="PTHR12202">
    <property type="entry name" value="ESF1 HOMOLOG"/>
    <property type="match status" value="1"/>
</dbReference>
<feature type="compositionally biased region" description="Basic and acidic residues" evidence="5">
    <location>
        <begin position="509"/>
        <end position="519"/>
    </location>
</feature>
<feature type="compositionally biased region" description="Basic and acidic residues" evidence="5">
    <location>
        <begin position="1"/>
        <end position="14"/>
    </location>
</feature>
<feature type="region of interest" description="Disordered" evidence="5">
    <location>
        <begin position="37"/>
        <end position="122"/>
    </location>
</feature>
<feature type="compositionally biased region" description="Basic and acidic residues" evidence="5">
    <location>
        <begin position="41"/>
        <end position="66"/>
    </location>
</feature>
<name>A0AAD6UIS2_9AGAR</name>
<comment type="subcellular location">
    <subcellularLocation>
        <location evidence="1">Nucleus</location>
        <location evidence="1">Nucleolus</location>
    </subcellularLocation>
</comment>
<comment type="caution">
    <text evidence="8">The sequence shown here is derived from an EMBL/GenBank/DDBJ whole genome shotgun (WGS) entry which is preliminary data.</text>
</comment>
<dbReference type="GO" id="GO:0003723">
    <property type="term" value="F:RNA binding"/>
    <property type="evidence" value="ECO:0007669"/>
    <property type="project" value="TreeGrafter"/>
</dbReference>
<dbReference type="AlphaFoldDB" id="A0AAD6UIS2"/>
<evidence type="ECO:0000259" key="6">
    <source>
        <dbReference type="Pfam" id="PF08159"/>
    </source>
</evidence>
<accession>A0AAD6UIS2</accession>
<feature type="compositionally biased region" description="Basic and acidic residues" evidence="5">
    <location>
        <begin position="453"/>
        <end position="467"/>
    </location>
</feature>
<sequence length="667" mass="75272">MDPRFARLRSDPRFRRPRKEKSKVVVDDRFKGVFAPQVKKGRVDKYGRPISDSHEHENLRRFYRLENDDDPAPPPLPDYARGQALLESSDEEDDDVSDSDSNTPGRHPTRPINLTDNDPDIDLNEDSFVDLDAQAAEYAKLHPEHTDNSEGSQTNCLAAVNLDWDHVRAAHLYKICASLVSPTASPMIPAPKSSTAPAPKGGPSHVVRGKVLSVRIYPSEFGTARMAREEKEGPPPEIFKKKSSTLDEEEVNDKNIYDVGDENDYDEDALRNYQLERLRYYYAIITCDTTEAAAHIYDELEGTELERSANIFDLSFVPSDMNFDQECRDEATEDTSIGQKGVDFVTDALRHSKVKLTWDEDDPERNQITRRTLSRKEIEEADFRAYLASSSDEDDEPSASKNSKSKIASRDRLRSLLLEGGGDELPEGWDRGQEDEGDIDMEITFTPGLTETKGAEDETTLDKYQRKMREKRKKKKIVETATEETDDFFDAGDDVPAAVKTSKSAKQRHRDDAPDDKPSRSLSTAEELALLVSSDHPSVEPRHFDMKAIIKAEKQAKRKGKKGKKVAEDEMQEDFAIDVNDSRFKVLHEDHAFAIDPSHPHFKKTKGMNALLEERSKRQRHKGGSVDGPAKGPVENGSRSLQNLVESVKRKSSIVDTASGKRRRLQE</sequence>
<organism evidence="8 9">
    <name type="scientific">Mycena belliarum</name>
    <dbReference type="NCBI Taxonomy" id="1033014"/>
    <lineage>
        <taxon>Eukaryota</taxon>
        <taxon>Fungi</taxon>
        <taxon>Dikarya</taxon>
        <taxon>Basidiomycota</taxon>
        <taxon>Agaricomycotina</taxon>
        <taxon>Agaricomycetes</taxon>
        <taxon>Agaricomycetidae</taxon>
        <taxon>Agaricales</taxon>
        <taxon>Marasmiineae</taxon>
        <taxon>Mycenaceae</taxon>
        <taxon>Mycena</taxon>
    </lineage>
</organism>
<feature type="compositionally biased region" description="Acidic residues" evidence="5">
    <location>
        <begin position="88"/>
        <end position="98"/>
    </location>
</feature>
<evidence type="ECO:0000256" key="3">
    <source>
        <dbReference type="ARBA" id="ARBA00023054"/>
    </source>
</evidence>
<evidence type="ECO:0000313" key="9">
    <source>
        <dbReference type="Proteomes" id="UP001222325"/>
    </source>
</evidence>
<evidence type="ECO:0000256" key="4">
    <source>
        <dbReference type="ARBA" id="ARBA00023242"/>
    </source>
</evidence>
<keyword evidence="4" id="KW-0539">Nucleus</keyword>
<dbReference type="InterPro" id="IPR012580">
    <property type="entry name" value="NUC153"/>
</dbReference>
<dbReference type="InterPro" id="IPR056750">
    <property type="entry name" value="RRM_ESF1"/>
</dbReference>
<dbReference type="EMBL" id="JARJCN010000002">
    <property type="protein sequence ID" value="KAJ7103583.1"/>
    <property type="molecule type" value="Genomic_DNA"/>
</dbReference>
<evidence type="ECO:0000259" key="7">
    <source>
        <dbReference type="Pfam" id="PF25121"/>
    </source>
</evidence>
<evidence type="ECO:0008006" key="10">
    <source>
        <dbReference type="Google" id="ProtNLM"/>
    </source>
</evidence>
<feature type="region of interest" description="Disordered" evidence="5">
    <location>
        <begin position="388"/>
        <end position="407"/>
    </location>
</feature>
<protein>
    <recommendedName>
        <fullName evidence="10">NUC153 domain-containing protein</fullName>
    </recommendedName>
</protein>
<dbReference type="Pfam" id="PF25121">
    <property type="entry name" value="RRM_ESF1"/>
    <property type="match status" value="1"/>
</dbReference>
<feature type="compositionally biased region" description="Acidic residues" evidence="5">
    <location>
        <begin position="481"/>
        <end position="493"/>
    </location>
</feature>
<proteinExistence type="inferred from homology"/>
<reference evidence="8" key="1">
    <citation type="submission" date="2023-03" db="EMBL/GenBank/DDBJ databases">
        <title>Massive genome expansion in bonnet fungi (Mycena s.s.) driven by repeated elements and novel gene families across ecological guilds.</title>
        <authorList>
            <consortium name="Lawrence Berkeley National Laboratory"/>
            <person name="Harder C.B."/>
            <person name="Miyauchi S."/>
            <person name="Viragh M."/>
            <person name="Kuo A."/>
            <person name="Thoen E."/>
            <person name="Andreopoulos B."/>
            <person name="Lu D."/>
            <person name="Skrede I."/>
            <person name="Drula E."/>
            <person name="Henrissat B."/>
            <person name="Morin E."/>
            <person name="Kohler A."/>
            <person name="Barry K."/>
            <person name="LaButti K."/>
            <person name="Morin E."/>
            <person name="Salamov A."/>
            <person name="Lipzen A."/>
            <person name="Mereny Z."/>
            <person name="Hegedus B."/>
            <person name="Baldrian P."/>
            <person name="Stursova M."/>
            <person name="Weitz H."/>
            <person name="Taylor A."/>
            <person name="Grigoriev I.V."/>
            <person name="Nagy L.G."/>
            <person name="Martin F."/>
            <person name="Kauserud H."/>
        </authorList>
    </citation>
    <scope>NUCLEOTIDE SEQUENCE</scope>
    <source>
        <strain evidence="8">CBHHK173m</strain>
    </source>
</reference>
<feature type="region of interest" description="Disordered" evidence="5">
    <location>
        <begin position="448"/>
        <end position="524"/>
    </location>
</feature>
<dbReference type="Pfam" id="PF08159">
    <property type="entry name" value="NUC153"/>
    <property type="match status" value="1"/>
</dbReference>
<gene>
    <name evidence="8" type="ORF">B0H15DRAFT_812865</name>
</gene>
<feature type="domain" description="NUC153" evidence="6">
    <location>
        <begin position="581"/>
        <end position="608"/>
    </location>
</feature>
<keyword evidence="3" id="KW-0175">Coiled coil</keyword>
<comment type="similarity">
    <text evidence="2">Belongs to the ESF1 family.</text>
</comment>
<dbReference type="PANTHER" id="PTHR12202:SF0">
    <property type="entry name" value="ESF1 HOMOLOG"/>
    <property type="match status" value="1"/>
</dbReference>
<evidence type="ECO:0000256" key="1">
    <source>
        <dbReference type="ARBA" id="ARBA00004604"/>
    </source>
</evidence>
<feature type="region of interest" description="Disordered" evidence="5">
    <location>
        <begin position="610"/>
        <end position="667"/>
    </location>
</feature>
<dbReference type="GO" id="GO:0005730">
    <property type="term" value="C:nucleolus"/>
    <property type="evidence" value="ECO:0007669"/>
    <property type="project" value="UniProtKB-SubCell"/>
</dbReference>